<name>A0A417XT58_9ACTN</name>
<dbReference type="RefSeq" id="WP_118928823.1">
    <property type="nucleotide sequence ID" value="NZ_QXGH01000045.1"/>
</dbReference>
<dbReference type="InterPro" id="IPR044672">
    <property type="entry name" value="MOCS2A"/>
</dbReference>
<dbReference type="PANTHER" id="PTHR33359:SF1">
    <property type="entry name" value="MOLYBDOPTERIN SYNTHASE SULFUR CARRIER SUBUNIT"/>
    <property type="match status" value="1"/>
</dbReference>
<dbReference type="PANTHER" id="PTHR33359">
    <property type="entry name" value="MOLYBDOPTERIN SYNTHASE SULFUR CARRIER SUBUNIT"/>
    <property type="match status" value="1"/>
</dbReference>
<protein>
    <recommendedName>
        <fullName evidence="3">Molybdopterin synthase sulfur carrier subunit</fullName>
    </recommendedName>
</protein>
<dbReference type="AlphaFoldDB" id="A0A417XT58"/>
<dbReference type="GO" id="GO:0006777">
    <property type="term" value="P:Mo-molybdopterin cofactor biosynthetic process"/>
    <property type="evidence" value="ECO:0007669"/>
    <property type="project" value="InterPro"/>
</dbReference>
<evidence type="ECO:0000256" key="1">
    <source>
        <dbReference type="ARBA" id="ARBA00022741"/>
    </source>
</evidence>
<comment type="caution">
    <text evidence="4">The sequence shown here is derived from an EMBL/GenBank/DDBJ whole genome shotgun (WGS) entry which is preliminary data.</text>
</comment>
<dbReference type="GO" id="GO:1990133">
    <property type="term" value="C:molybdopterin adenylyltransferase complex"/>
    <property type="evidence" value="ECO:0007669"/>
    <property type="project" value="TreeGrafter"/>
</dbReference>
<comment type="similarity">
    <text evidence="2">Belongs to the MoaD family.</text>
</comment>
<dbReference type="EMBL" id="QXGH01000045">
    <property type="protein sequence ID" value="RHW23510.1"/>
    <property type="molecule type" value="Genomic_DNA"/>
</dbReference>
<proteinExistence type="inferred from homology"/>
<evidence type="ECO:0000256" key="2">
    <source>
        <dbReference type="ARBA" id="ARBA00024200"/>
    </source>
</evidence>
<keyword evidence="5" id="KW-1185">Reference proteome</keyword>
<dbReference type="Gene3D" id="3.10.20.30">
    <property type="match status" value="1"/>
</dbReference>
<dbReference type="Proteomes" id="UP000283644">
    <property type="component" value="Unassembled WGS sequence"/>
</dbReference>
<reference evidence="4 5" key="1">
    <citation type="submission" date="2018-09" db="EMBL/GenBank/DDBJ databases">
        <title>Genome sequencing of Nocardioides immobilis CCTCC AB 2017083 for comparison to Nocardioides silvaticus.</title>
        <authorList>
            <person name="Li C."/>
            <person name="Wang G."/>
        </authorList>
    </citation>
    <scope>NUCLEOTIDE SEQUENCE [LARGE SCALE GENOMIC DNA]</scope>
    <source>
        <strain evidence="4 5">CCTCC AB 2017083</strain>
    </source>
</reference>
<organism evidence="4 5">
    <name type="scientific">Nocardioides immobilis</name>
    <dbReference type="NCBI Taxonomy" id="2049295"/>
    <lineage>
        <taxon>Bacteria</taxon>
        <taxon>Bacillati</taxon>
        <taxon>Actinomycetota</taxon>
        <taxon>Actinomycetes</taxon>
        <taxon>Propionibacteriales</taxon>
        <taxon>Nocardioidaceae</taxon>
        <taxon>Nocardioides</taxon>
    </lineage>
</organism>
<dbReference type="InterPro" id="IPR012675">
    <property type="entry name" value="Beta-grasp_dom_sf"/>
</dbReference>
<dbReference type="InterPro" id="IPR016155">
    <property type="entry name" value="Mopterin_synth/thiamin_S_b"/>
</dbReference>
<evidence type="ECO:0000313" key="5">
    <source>
        <dbReference type="Proteomes" id="UP000283644"/>
    </source>
</evidence>
<sequence>MSETQVIRVRYWAAARSAAGIAEETVDVAGPVTLAELTDEVVRRHGSSRLADVIGVCSVLVGDQPVGSREPETVVVPPGATVEFLPPFAGG</sequence>
<accession>A0A417XT58</accession>
<keyword evidence="1" id="KW-0547">Nucleotide-binding</keyword>
<dbReference type="SUPFAM" id="SSF54285">
    <property type="entry name" value="MoaD/ThiS"/>
    <property type="match status" value="1"/>
</dbReference>
<dbReference type="GO" id="GO:0000166">
    <property type="term" value="F:nucleotide binding"/>
    <property type="evidence" value="ECO:0007669"/>
    <property type="project" value="UniProtKB-KW"/>
</dbReference>
<evidence type="ECO:0000256" key="3">
    <source>
        <dbReference type="ARBA" id="ARBA00024247"/>
    </source>
</evidence>
<dbReference type="Pfam" id="PF02597">
    <property type="entry name" value="ThiS"/>
    <property type="match status" value="1"/>
</dbReference>
<evidence type="ECO:0000313" key="4">
    <source>
        <dbReference type="EMBL" id="RHW23510.1"/>
    </source>
</evidence>
<dbReference type="CDD" id="cd17040">
    <property type="entry name" value="Ubl_MoaD_like"/>
    <property type="match status" value="1"/>
</dbReference>
<dbReference type="OrthoDB" id="4331766at2"/>
<dbReference type="InterPro" id="IPR003749">
    <property type="entry name" value="ThiS/MoaD-like"/>
</dbReference>
<gene>
    <name evidence="4" type="ORF">D0Z08_29280</name>
</gene>